<reference evidence="3" key="1">
    <citation type="journal article" date="2019" name="Int. J. Syst. Evol. Microbiol.">
        <title>The Global Catalogue of Microorganisms (GCM) 10K type strain sequencing project: providing services to taxonomists for standard genome sequencing and annotation.</title>
        <authorList>
            <consortium name="The Broad Institute Genomics Platform"/>
            <consortium name="The Broad Institute Genome Sequencing Center for Infectious Disease"/>
            <person name="Wu L."/>
            <person name="Ma J."/>
        </authorList>
    </citation>
    <scope>NUCLEOTIDE SEQUENCE [LARGE SCALE GENOMIC DNA]</scope>
    <source>
        <strain evidence="3">JCM 3115</strain>
    </source>
</reference>
<evidence type="ECO:0000313" key="2">
    <source>
        <dbReference type="EMBL" id="GGP79916.1"/>
    </source>
</evidence>
<proteinExistence type="predicted"/>
<evidence type="ECO:0000313" key="3">
    <source>
        <dbReference type="Proteomes" id="UP000611554"/>
    </source>
</evidence>
<sequence>MDGLTEELRAATWAKSSLSGSNGGNCVEVAKLSGGRRGVRDSKNLAGPALVLTPGAWADFLATLKNGELD</sequence>
<keyword evidence="3" id="KW-1185">Reference proteome</keyword>
<organism evidence="2 3">
    <name type="scientific">Streptosporangium pseudovulgare</name>
    <dbReference type="NCBI Taxonomy" id="35765"/>
    <lineage>
        <taxon>Bacteria</taxon>
        <taxon>Bacillati</taxon>
        <taxon>Actinomycetota</taxon>
        <taxon>Actinomycetes</taxon>
        <taxon>Streptosporangiales</taxon>
        <taxon>Streptosporangiaceae</taxon>
        <taxon>Streptosporangium</taxon>
    </lineage>
</organism>
<name>A0ABQ2QGD5_9ACTN</name>
<comment type="caution">
    <text evidence="2">The sequence shown here is derived from an EMBL/GenBank/DDBJ whole genome shotgun (WGS) entry which is preliminary data.</text>
</comment>
<dbReference type="Proteomes" id="UP000611554">
    <property type="component" value="Unassembled WGS sequence"/>
</dbReference>
<dbReference type="InterPro" id="IPR007278">
    <property type="entry name" value="DUF397"/>
</dbReference>
<gene>
    <name evidence="2" type="ORF">GCM10010140_05600</name>
</gene>
<accession>A0ABQ2QGD5</accession>
<feature type="domain" description="DUF397" evidence="1">
    <location>
        <begin position="11"/>
        <end position="65"/>
    </location>
</feature>
<dbReference type="RefSeq" id="WP_189244806.1">
    <property type="nucleotide sequence ID" value="NZ_BMQJ01000001.1"/>
</dbReference>
<protein>
    <submittedName>
        <fullName evidence="2">Transcriptional regulator</fullName>
    </submittedName>
</protein>
<evidence type="ECO:0000259" key="1">
    <source>
        <dbReference type="Pfam" id="PF04149"/>
    </source>
</evidence>
<dbReference type="EMBL" id="BMQJ01000001">
    <property type="protein sequence ID" value="GGP79916.1"/>
    <property type="molecule type" value="Genomic_DNA"/>
</dbReference>
<dbReference type="Pfam" id="PF04149">
    <property type="entry name" value="DUF397"/>
    <property type="match status" value="1"/>
</dbReference>